<keyword evidence="2 4" id="KW-0378">Hydrolase</keyword>
<dbReference type="Pfam" id="PF01979">
    <property type="entry name" value="Amidohydro_1"/>
    <property type="match status" value="1"/>
</dbReference>
<evidence type="ECO:0000256" key="4">
    <source>
        <dbReference type="HAMAP-Rule" id="MF_01281"/>
    </source>
</evidence>
<dbReference type="EC" id="3.5.4.28" evidence="4"/>
<feature type="binding site" evidence="4">
    <location>
        <position position="304"/>
    </location>
    <ligand>
        <name>Zn(2+)</name>
        <dbReference type="ChEBI" id="CHEBI:29105"/>
    </ligand>
</feature>
<feature type="binding site" evidence="4">
    <location>
        <position position="219"/>
    </location>
    <ligand>
        <name>substrate</name>
    </ligand>
</feature>
<dbReference type="CDD" id="cd01298">
    <property type="entry name" value="ATZ_TRZ_like"/>
    <property type="match status" value="1"/>
</dbReference>
<dbReference type="AlphaFoldDB" id="A0A532V6M4"/>
<evidence type="ECO:0000259" key="5">
    <source>
        <dbReference type="Pfam" id="PF01979"/>
    </source>
</evidence>
<dbReference type="InterPro" id="IPR050287">
    <property type="entry name" value="MTA/SAH_deaminase"/>
</dbReference>
<comment type="similarity">
    <text evidence="4">Belongs to the metallo-dependent hydrolases superfamily. MTA/SAH deaminase family.</text>
</comment>
<keyword evidence="3 4" id="KW-0862">Zinc</keyword>
<proteinExistence type="inferred from homology"/>
<feature type="binding site" evidence="4">
    <location>
        <position position="67"/>
    </location>
    <ligand>
        <name>Zn(2+)</name>
        <dbReference type="ChEBI" id="CHEBI:29105"/>
    </ligand>
</feature>
<feature type="binding site" evidence="4">
    <location>
        <position position="69"/>
    </location>
    <ligand>
        <name>Zn(2+)</name>
        <dbReference type="ChEBI" id="CHEBI:29105"/>
    </ligand>
</feature>
<dbReference type="InterPro" id="IPR023512">
    <property type="entry name" value="Deaminase_MtaD/DadD"/>
</dbReference>
<dbReference type="GO" id="GO:0090614">
    <property type="term" value="F:5'-methylthioadenosine deaminase activity"/>
    <property type="evidence" value="ECO:0007669"/>
    <property type="project" value="UniProtKB-UniRule"/>
</dbReference>
<dbReference type="EMBL" id="NJBO01000008">
    <property type="protein sequence ID" value="TKJ42845.1"/>
    <property type="molecule type" value="Genomic_DNA"/>
</dbReference>
<comment type="cofactor">
    <cofactor evidence="4">
        <name>Zn(2+)</name>
        <dbReference type="ChEBI" id="CHEBI:29105"/>
    </cofactor>
    <text evidence="4">Binds 1 zinc ion per subunit.</text>
</comment>
<gene>
    <name evidence="4" type="primary">mtaD</name>
    <name evidence="6" type="ORF">CEE36_06155</name>
</gene>
<feature type="binding site" evidence="4">
    <location>
        <position position="216"/>
    </location>
    <ligand>
        <name>Zn(2+)</name>
        <dbReference type="ChEBI" id="CHEBI:29105"/>
    </ligand>
</feature>
<feature type="domain" description="Amidohydrolase-related" evidence="5">
    <location>
        <begin position="59"/>
        <end position="408"/>
    </location>
</feature>
<feature type="binding site" evidence="4">
    <location>
        <position position="189"/>
    </location>
    <ligand>
        <name>substrate</name>
    </ligand>
</feature>
<dbReference type="EC" id="3.5.4.31" evidence="4"/>
<dbReference type="InterPro" id="IPR011059">
    <property type="entry name" value="Metal-dep_hydrolase_composite"/>
</dbReference>
<dbReference type="Gene3D" id="3.20.20.140">
    <property type="entry name" value="Metal-dependent hydrolases"/>
    <property type="match status" value="1"/>
</dbReference>
<dbReference type="PANTHER" id="PTHR43794">
    <property type="entry name" value="AMINOHYDROLASE SSNA-RELATED"/>
    <property type="match status" value="1"/>
</dbReference>
<evidence type="ECO:0000256" key="3">
    <source>
        <dbReference type="ARBA" id="ARBA00022833"/>
    </source>
</evidence>
<dbReference type="GO" id="GO:0050270">
    <property type="term" value="F:S-adenosylhomocysteine deaminase activity"/>
    <property type="evidence" value="ECO:0007669"/>
    <property type="project" value="UniProtKB-UniRule"/>
</dbReference>
<feature type="binding site" evidence="4">
    <location>
        <position position="304"/>
    </location>
    <ligand>
        <name>substrate</name>
    </ligand>
</feature>
<comment type="caution">
    <text evidence="4">Lacks conserved residue(s) required for the propagation of feature annotation.</text>
</comment>
<keyword evidence="1 4" id="KW-0479">Metal-binding</keyword>
<feature type="binding site" evidence="4">
    <location>
        <position position="96"/>
    </location>
    <ligand>
        <name>substrate</name>
    </ligand>
</feature>
<dbReference type="Gene3D" id="2.30.40.10">
    <property type="entry name" value="Urease, subunit C, domain 1"/>
    <property type="match status" value="1"/>
</dbReference>
<dbReference type="InterPro" id="IPR006680">
    <property type="entry name" value="Amidohydro-rel"/>
</dbReference>
<comment type="catalytic activity">
    <reaction evidence="4">
        <text>S-methyl-5'-thioadenosine + H2O + H(+) = S-methyl-5'-thioinosine + NH4(+)</text>
        <dbReference type="Rhea" id="RHEA:25025"/>
        <dbReference type="ChEBI" id="CHEBI:15377"/>
        <dbReference type="ChEBI" id="CHEBI:15378"/>
        <dbReference type="ChEBI" id="CHEBI:17509"/>
        <dbReference type="ChEBI" id="CHEBI:28938"/>
        <dbReference type="ChEBI" id="CHEBI:48595"/>
        <dbReference type="EC" id="3.5.4.31"/>
    </reaction>
</comment>
<organism evidence="6 7">
    <name type="scientific">candidate division TA06 bacterium B3_TA06</name>
    <dbReference type="NCBI Taxonomy" id="2012487"/>
    <lineage>
        <taxon>Bacteria</taxon>
        <taxon>Bacteria division TA06</taxon>
    </lineage>
</organism>
<dbReference type="GO" id="GO:0046872">
    <property type="term" value="F:metal ion binding"/>
    <property type="evidence" value="ECO:0007669"/>
    <property type="project" value="UniProtKB-KW"/>
</dbReference>
<reference evidence="6 7" key="1">
    <citation type="submission" date="2017-06" db="EMBL/GenBank/DDBJ databases">
        <title>Novel microbial phyla capable of carbon fixation and sulfur reduction in deep-sea sediments.</title>
        <authorList>
            <person name="Huang J."/>
            <person name="Baker B."/>
            <person name="Wang Y."/>
        </authorList>
    </citation>
    <scope>NUCLEOTIDE SEQUENCE [LARGE SCALE GENOMIC DNA]</scope>
    <source>
        <strain evidence="6">B3_TA06</strain>
    </source>
</reference>
<name>A0A532V6M4_UNCT6</name>
<dbReference type="SUPFAM" id="SSF51556">
    <property type="entry name" value="Metallo-dependent hydrolases"/>
    <property type="match status" value="1"/>
</dbReference>
<evidence type="ECO:0000313" key="6">
    <source>
        <dbReference type="EMBL" id="TKJ42845.1"/>
    </source>
</evidence>
<sequence>MVDADRFLLTARYVVSMDKTATVYSPGYVSVEEGKIKSVGSLEGLQGTEERIDYGNAAIIPGLINSHTHAAMTLLRGVADDLPLDDWLEGHIWPLEAKFLSPEFIRAGTRLAAIEMLKGGTTLFADMYFFEDEVAAAARDVGIRVLIGEGILAFPTVSAKKPGKVFDHIRRQVEKYRDDKLVRVHIAAHSTYATSEDQLGKCVELSEELNLPIKIHCAESRKEVQESIEKHGRSQVAYLNDLGLLDTQIRLVHMVWPQDGDWDLLKRDNVSVVSCPQSNLKLGAGIPPIARYLDEGIRISLGTDGAASNNNLDMWEELRLAAFLVKGTSLDPTKLPARQALRMVTIDAARIWGMDEGLGSLEPGKKADLIVVDLSNPHTTPTYDIYSTLVYAAGAADVRDVFVAGRRVVKKAKITTLDEESVLGEARDWAERITQERRNV</sequence>
<protein>
    <recommendedName>
        <fullName evidence="4">5-methylthioadenosine/S-adenosylhomocysteine deaminase</fullName>
        <shortName evidence="4">MTA/SAH deaminase</shortName>
        <ecNumber evidence="4">3.5.4.28</ecNumber>
        <ecNumber evidence="4">3.5.4.31</ecNumber>
    </recommendedName>
</protein>
<dbReference type="FunFam" id="3.20.20.140:FF:000014">
    <property type="entry name" value="5-methylthioadenosine/S-adenosylhomocysteine deaminase"/>
    <property type="match status" value="1"/>
</dbReference>
<evidence type="ECO:0000256" key="2">
    <source>
        <dbReference type="ARBA" id="ARBA00022801"/>
    </source>
</evidence>
<comment type="function">
    <text evidence="4">Catalyzes the deamination of 5-methylthioadenosine and S-adenosyl-L-homocysteine into 5-methylthioinosine and S-inosyl-L-homocysteine, respectively. Is also able to deaminate adenosine.</text>
</comment>
<comment type="catalytic activity">
    <reaction evidence="4">
        <text>S-adenosyl-L-homocysteine + H2O + H(+) = S-inosyl-L-homocysteine + NH4(+)</text>
        <dbReference type="Rhea" id="RHEA:20716"/>
        <dbReference type="ChEBI" id="CHEBI:15377"/>
        <dbReference type="ChEBI" id="CHEBI:15378"/>
        <dbReference type="ChEBI" id="CHEBI:28938"/>
        <dbReference type="ChEBI" id="CHEBI:57856"/>
        <dbReference type="ChEBI" id="CHEBI:57985"/>
        <dbReference type="EC" id="3.5.4.28"/>
    </reaction>
</comment>
<dbReference type="InterPro" id="IPR032466">
    <property type="entry name" value="Metal_Hydrolase"/>
</dbReference>
<evidence type="ECO:0000256" key="1">
    <source>
        <dbReference type="ARBA" id="ARBA00022723"/>
    </source>
</evidence>
<comment type="caution">
    <text evidence="6">The sequence shown here is derived from an EMBL/GenBank/DDBJ whole genome shotgun (WGS) entry which is preliminary data.</text>
</comment>
<evidence type="ECO:0000313" key="7">
    <source>
        <dbReference type="Proteomes" id="UP000317778"/>
    </source>
</evidence>
<dbReference type="HAMAP" id="MF_01281">
    <property type="entry name" value="MTA_SAH_deamin"/>
    <property type="match status" value="1"/>
</dbReference>
<dbReference type="PANTHER" id="PTHR43794:SF11">
    <property type="entry name" value="AMIDOHYDROLASE-RELATED DOMAIN-CONTAINING PROTEIN"/>
    <property type="match status" value="1"/>
</dbReference>
<dbReference type="SUPFAM" id="SSF51338">
    <property type="entry name" value="Composite domain of metallo-dependent hydrolases"/>
    <property type="match status" value="1"/>
</dbReference>
<accession>A0A532V6M4</accession>
<dbReference type="Proteomes" id="UP000317778">
    <property type="component" value="Unassembled WGS sequence"/>
</dbReference>